<evidence type="ECO:0008006" key="3">
    <source>
        <dbReference type="Google" id="ProtNLM"/>
    </source>
</evidence>
<dbReference type="RefSeq" id="WP_255036180.1">
    <property type="nucleotide sequence ID" value="NZ_RJUF01000009.1"/>
</dbReference>
<dbReference type="AlphaFoldDB" id="A0AAE3H1P0"/>
<evidence type="ECO:0000313" key="1">
    <source>
        <dbReference type="EMBL" id="MCP9762416.1"/>
    </source>
</evidence>
<gene>
    <name evidence="1" type="ORF">EGI31_05580</name>
</gene>
<reference evidence="1 2" key="1">
    <citation type="submission" date="2018-11" db="EMBL/GenBank/DDBJ databases">
        <title>Novel bacteria species description.</title>
        <authorList>
            <person name="Han J.-H."/>
        </authorList>
    </citation>
    <scope>NUCLEOTIDE SEQUENCE [LARGE SCALE GENOMIC DNA]</scope>
    <source>
        <strain evidence="1 2">KCTC23259</strain>
    </source>
</reference>
<dbReference type="NCBIfam" id="NF045639">
    <property type="entry name" value="GCX_COOH"/>
    <property type="match status" value="1"/>
</dbReference>
<dbReference type="InterPro" id="IPR055015">
    <property type="entry name" value="GCX_COOH"/>
</dbReference>
<dbReference type="Proteomes" id="UP001204144">
    <property type="component" value="Unassembled WGS sequence"/>
</dbReference>
<dbReference type="PANTHER" id="PTHR35580:SF1">
    <property type="entry name" value="PHYTASE-LIKE DOMAIN-CONTAINING PROTEIN"/>
    <property type="match status" value="1"/>
</dbReference>
<evidence type="ECO:0000313" key="2">
    <source>
        <dbReference type="Proteomes" id="UP001204144"/>
    </source>
</evidence>
<proteinExistence type="predicted"/>
<organism evidence="1 2">
    <name type="scientific">Lacihabitans soyangensis</name>
    <dbReference type="NCBI Taxonomy" id="869394"/>
    <lineage>
        <taxon>Bacteria</taxon>
        <taxon>Pseudomonadati</taxon>
        <taxon>Bacteroidota</taxon>
        <taxon>Cytophagia</taxon>
        <taxon>Cytophagales</taxon>
        <taxon>Leadbetterellaceae</taxon>
        <taxon>Lacihabitans</taxon>
    </lineage>
</organism>
<comment type="caution">
    <text evidence="1">The sequence shown here is derived from an EMBL/GenBank/DDBJ whole genome shotgun (WGS) entry which is preliminary data.</text>
</comment>
<dbReference type="InterPro" id="IPR052918">
    <property type="entry name" value="Motility_Chemotaxis_Reg"/>
</dbReference>
<sequence length="730" mass="78196">MKKSLQYFFWLWLFITKQSFGQPTYDLGKYSTTSNPVRCFTAIDAQSNFYIASNFSGSIDLNQVNNIHNYTSAGNQDIIIVKYDALGSVVWTNKMGGVNSENIMEMEVDGLGNIYIVGWFNSNSFDTGLGGILTTSNNTQNTFLIKMSSVDGSVIWAEAFQGTGSGTNIAFGYGVDIDNFNNVIISGYFQGMIDFDPSNGVINKTSAGVQDIFIAKFNSSGSLQWVNTYGGTSFDNGFKVHCDSNNDILLCGTFSSPSIDFDLNSSAGVLNVISSSDSYLVKFNSNGNFVWGYQFPNSFFRKIVTDTQRNIYCVGDFTATTDFDPSATFFNLTPNSTNEAFTIKFNSGGGLNWVKQIGNTSYNAGISLALDIFGNVYTVGGFSGTNVDFDPGSGNSNLTAVGDIDFFVQKLTNNGEYEWAIGSGSSLADWARDIAIDGDGNCFIVGTMQNSGDIDPTSGTNNQTGAGFFAIKLSTFNNNNVVTSNTEVTASTLTDNGNNIPVVFQNQSGVISAVTPSGGNPVVGQLTAKVWINTSGIGSYLNKNLEITPEINPNTATGRVTLYFTQSEFDNYNSTNPINLPSSPTDALGISNIKIDKYSGTSSDNSGTPASYGTTPTIIDPDDNDIVWNALLNRWEISFDVTGFSGFFMKGFTNPCVAILALSSSNSPSDDITSGTVVKEANVNSGTISATNKITGTSNVTYRAGKSIQLDPGFKADNGVVFKTEFGGCN</sequence>
<protein>
    <recommendedName>
        <fullName evidence="3">Bulb-type lectin domain-containing protein</fullName>
    </recommendedName>
</protein>
<dbReference type="EMBL" id="RJUF01000009">
    <property type="protein sequence ID" value="MCP9762416.1"/>
    <property type="molecule type" value="Genomic_DNA"/>
</dbReference>
<keyword evidence="2" id="KW-1185">Reference proteome</keyword>
<accession>A0AAE3H1P0</accession>
<name>A0AAE3H1P0_9BACT</name>
<dbReference type="PANTHER" id="PTHR35580">
    <property type="entry name" value="CELL SURFACE GLYCOPROTEIN (S-LAYER PROTEIN)-LIKE PROTEIN"/>
    <property type="match status" value="1"/>
</dbReference>